<evidence type="ECO:0000256" key="2">
    <source>
        <dbReference type="ARBA" id="ARBA00008974"/>
    </source>
</evidence>
<dbReference type="EMBL" id="JAXOVC010000001">
    <property type="protein sequence ID" value="KAK4506352.1"/>
    <property type="molecule type" value="Genomic_DNA"/>
</dbReference>
<evidence type="ECO:0000313" key="7">
    <source>
        <dbReference type="EMBL" id="KAK4506352.1"/>
    </source>
</evidence>
<feature type="transmembrane region" description="Helical" evidence="6">
    <location>
        <begin position="285"/>
        <end position="310"/>
    </location>
</feature>
<accession>A0ABR0EXK3</accession>
<dbReference type="PANTHER" id="PTHR30618:SF0">
    <property type="entry name" value="PURINE-URACIL PERMEASE NCS1"/>
    <property type="match status" value="1"/>
</dbReference>
<dbReference type="PANTHER" id="PTHR30618">
    <property type="entry name" value="NCS1 FAMILY PURINE/PYRIMIDINE TRANSPORTER"/>
    <property type="match status" value="1"/>
</dbReference>
<feature type="transmembrane region" description="Helical" evidence="6">
    <location>
        <begin position="330"/>
        <end position="347"/>
    </location>
</feature>
<reference evidence="7 8" key="1">
    <citation type="journal article" date="2023" name="G3 (Bethesda)">
        <title>A chromosome-level genome assembly of Zasmidium syzygii isolated from banana leaves.</title>
        <authorList>
            <person name="van Westerhoven A.C."/>
            <person name="Mehrabi R."/>
            <person name="Talebi R."/>
            <person name="Steentjes M.B.F."/>
            <person name="Corcolon B."/>
            <person name="Chong P.A."/>
            <person name="Kema G.H.J."/>
            <person name="Seidl M.F."/>
        </authorList>
    </citation>
    <scope>NUCLEOTIDE SEQUENCE [LARGE SCALE GENOMIC DNA]</scope>
    <source>
        <strain evidence="7 8">P124</strain>
    </source>
</reference>
<feature type="transmembrane region" description="Helical" evidence="6">
    <location>
        <begin position="478"/>
        <end position="496"/>
    </location>
</feature>
<gene>
    <name evidence="7" type="ORF">PRZ48_000082</name>
</gene>
<dbReference type="InterPro" id="IPR001248">
    <property type="entry name" value="Pur-cyt_permease"/>
</dbReference>
<sequence length="555" mass="61776">MGIASLWEDYVVLHPQPGAFQDESDGPMIYSNKDMDPIKRKDRTYEWYQMGLFWIAEGFNAAQLEVASSAFSLGLNPGLCVVACLVGNIIVSIPCAASGYLGSKLGTNFPGTVRASFGIFGAKWAMIVRGVPCIIYYGIQVSLAGQAVQACITAIWPSFADWKVNAIPASADITAQEILCFSIFWLISLPFLYLPIRTLRYLFILKSVLVPLYWTALFTWSVTAAGGYPDIWRKPSAPLDGRTVGYLFSICVNAAISGNATFAVNIMDISRHSKNDRAAWMTQLFALPVFVTMTEFLGCTMAVASSVLYGEVEWNPFVVINKFDYRAGKFFAGALFVFFNIMTNVTGNSIPLANDLTGLFPKYINIRRGQFICAVVAFAICPWKLQAEATTFLAFLGAYTLFLGATTGVIMTDYFWVRRGYGINIAHLFKARGSIYWYTYGVNWRAFVAWFVAPGPLLPGMLNSMGVTVSNESILDMYSWNYVLVLAFSSFLYWTLTTMFPIPVRTNEEDTGKLYLIEGQNPREGMELESAERGEKGNDLRDEKRLVSRLVHAVQ</sequence>
<feature type="transmembrane region" description="Helical" evidence="6">
    <location>
        <begin position="201"/>
        <end position="223"/>
    </location>
</feature>
<organism evidence="7 8">
    <name type="scientific">Zasmidium cellare</name>
    <name type="common">Wine cellar mold</name>
    <name type="synonym">Racodium cellare</name>
    <dbReference type="NCBI Taxonomy" id="395010"/>
    <lineage>
        <taxon>Eukaryota</taxon>
        <taxon>Fungi</taxon>
        <taxon>Dikarya</taxon>
        <taxon>Ascomycota</taxon>
        <taxon>Pezizomycotina</taxon>
        <taxon>Dothideomycetes</taxon>
        <taxon>Dothideomycetidae</taxon>
        <taxon>Mycosphaerellales</taxon>
        <taxon>Mycosphaerellaceae</taxon>
        <taxon>Zasmidium</taxon>
    </lineage>
</organism>
<feature type="transmembrane region" description="Helical" evidence="6">
    <location>
        <begin position="368"/>
        <end position="385"/>
    </location>
</feature>
<evidence type="ECO:0000256" key="1">
    <source>
        <dbReference type="ARBA" id="ARBA00004141"/>
    </source>
</evidence>
<dbReference type="Proteomes" id="UP001305779">
    <property type="component" value="Unassembled WGS sequence"/>
</dbReference>
<evidence type="ECO:0000256" key="4">
    <source>
        <dbReference type="ARBA" id="ARBA00022989"/>
    </source>
</evidence>
<comment type="subcellular location">
    <subcellularLocation>
        <location evidence="1">Membrane</location>
        <topology evidence="1">Multi-pass membrane protein</topology>
    </subcellularLocation>
</comment>
<dbReference type="Pfam" id="PF02133">
    <property type="entry name" value="Transp_cyt_pur"/>
    <property type="match status" value="1"/>
</dbReference>
<evidence type="ECO:0000313" key="8">
    <source>
        <dbReference type="Proteomes" id="UP001305779"/>
    </source>
</evidence>
<keyword evidence="8" id="KW-1185">Reference proteome</keyword>
<feature type="transmembrane region" description="Helical" evidence="6">
    <location>
        <begin position="243"/>
        <end position="264"/>
    </location>
</feature>
<dbReference type="Gene3D" id="1.10.4160.10">
    <property type="entry name" value="Hydantoin permease"/>
    <property type="match status" value="1"/>
</dbReference>
<evidence type="ECO:0000256" key="6">
    <source>
        <dbReference type="SAM" id="Phobius"/>
    </source>
</evidence>
<feature type="transmembrane region" description="Helical" evidence="6">
    <location>
        <begin position="437"/>
        <end position="458"/>
    </location>
</feature>
<proteinExistence type="inferred from homology"/>
<protein>
    <submittedName>
        <fullName evidence="7">Uncharacterized protein</fullName>
    </submittedName>
</protein>
<comment type="caution">
    <text evidence="7">The sequence shown here is derived from an EMBL/GenBank/DDBJ whole genome shotgun (WGS) entry which is preliminary data.</text>
</comment>
<name>A0ABR0EXK3_ZASCE</name>
<keyword evidence="3 6" id="KW-0812">Transmembrane</keyword>
<comment type="similarity">
    <text evidence="2">Belongs to the purine-cytosine permease (2.A.39) family.</text>
</comment>
<evidence type="ECO:0000256" key="3">
    <source>
        <dbReference type="ARBA" id="ARBA00022692"/>
    </source>
</evidence>
<feature type="transmembrane region" description="Helical" evidence="6">
    <location>
        <begin position="391"/>
        <end position="416"/>
    </location>
</feature>
<keyword evidence="5 6" id="KW-0472">Membrane</keyword>
<dbReference type="InterPro" id="IPR045225">
    <property type="entry name" value="Uracil/uridine/allantoin_perm"/>
</dbReference>
<evidence type="ECO:0000256" key="5">
    <source>
        <dbReference type="ARBA" id="ARBA00023136"/>
    </source>
</evidence>
<feature type="transmembrane region" description="Helical" evidence="6">
    <location>
        <begin position="173"/>
        <end position="194"/>
    </location>
</feature>
<keyword evidence="4 6" id="KW-1133">Transmembrane helix</keyword>